<feature type="domain" description="RNA polymerase sigma factor 70 region 4 type 2" evidence="9">
    <location>
        <begin position="136"/>
        <end position="186"/>
    </location>
</feature>
<dbReference type="InterPro" id="IPR013249">
    <property type="entry name" value="RNA_pol_sigma70_r4_t2"/>
</dbReference>
<dbReference type="InterPro" id="IPR013324">
    <property type="entry name" value="RNA_pol_sigma_r3/r4-like"/>
</dbReference>
<dbReference type="Pfam" id="PF13490">
    <property type="entry name" value="zf-HC2"/>
    <property type="match status" value="1"/>
</dbReference>
<dbReference type="InterPro" id="IPR007627">
    <property type="entry name" value="RNA_pol_sigma70_r2"/>
</dbReference>
<dbReference type="InterPro" id="IPR027383">
    <property type="entry name" value="Znf_put"/>
</dbReference>
<dbReference type="Pfam" id="PF08281">
    <property type="entry name" value="Sigma70_r4_2"/>
    <property type="match status" value="1"/>
</dbReference>
<keyword evidence="3" id="KW-0731">Sigma factor</keyword>
<dbReference type="RefSeq" id="WP_285666403.1">
    <property type="nucleotide sequence ID" value="NZ_BSTX01000004.1"/>
</dbReference>
<evidence type="ECO:0000259" key="10">
    <source>
        <dbReference type="Pfam" id="PF13490"/>
    </source>
</evidence>
<dbReference type="InterPro" id="IPR013325">
    <property type="entry name" value="RNA_pol_sigma_r2"/>
</dbReference>
<keyword evidence="7" id="KW-0472">Membrane</keyword>
<dbReference type="PANTHER" id="PTHR43133">
    <property type="entry name" value="RNA POLYMERASE ECF-TYPE SIGMA FACTO"/>
    <property type="match status" value="1"/>
</dbReference>
<accession>A0A9W6SS38</accession>
<evidence type="ECO:0000313" key="12">
    <source>
        <dbReference type="Proteomes" id="UP001165079"/>
    </source>
</evidence>
<sequence>MATAPHPGGEPPTDADSPPGDAELIIATRGGDTTAYGELYARHVGAAKRLARILARDGAEADDLVSETFAKMLTTLRSGRGPDLAFRAYLLTMLRNTFYDRVRRDKKVEYTDDLTRHDRGESFEDPAIAGLDRRYAARAFKRLPERWQMVLWHTEVEGESPKDVARLLGLSPNGVSALAYRARERLRQAFLQEHANDTADPECGWTAERLGARVRAGLSQRDSQKVDAHLESCTACKLLFVELGELNQSIPNVIAPIFLGTAAVPYLLSLAGKVAVGAGVAGLYAQFVKWSVTILNRIREFFQSPAGKWSAAGGGTVAVAAAVLAFLLLANDAPPPPPSATPANPAAPAPNPPAEPPNDPAEPPPNPPGPDPSSPGASPSSPAPAPSPSAKDFAIFTPEIGNDLVAGSDGTLPITIRSPERADVAVADDTGGQGGWFRAASAEAEDVVTLVAAVPEGVGLASRDAGDGWSCAVTEQGGTTAGIRCTHPALRPGGSTTARLRLDVPRQVSGFQTVKVTVDTRDRRGEAELRVAIAPQGMTTAFASVTASGVATTGNTLLTCKHRPECLQGPALDNHTRRMVPWTGEDPDLASSGAKLTLPGGARVVWAGLYWTASARSVPREVVLSGPGGKHRIGAERTWSGSERTVTQAGAEVTDLIRGGTWTVSAEADQLPYGITNYAGWSIVVAYDTGPDREVAVYEGLSQPRGGSALDLQIRHKGRIQVGMVLWDGDRCLTGDTATVGDRVIGTPGNLGQSRTPGSGEDHTFGVDAVTYDIDVPADENRLRIVTGWDPIDIGVIATAA</sequence>
<keyword evidence="7" id="KW-0812">Transmembrane</keyword>
<evidence type="ECO:0000256" key="6">
    <source>
        <dbReference type="SAM" id="MobiDB-lite"/>
    </source>
</evidence>
<keyword evidence="4" id="KW-0238">DNA-binding</keyword>
<dbReference type="PANTHER" id="PTHR43133:SF8">
    <property type="entry name" value="RNA POLYMERASE SIGMA FACTOR HI_1459-RELATED"/>
    <property type="match status" value="1"/>
</dbReference>
<dbReference type="Gene3D" id="1.10.10.10">
    <property type="entry name" value="Winged helix-like DNA-binding domain superfamily/Winged helix DNA-binding domain"/>
    <property type="match status" value="1"/>
</dbReference>
<keyword evidence="5" id="KW-0804">Transcription</keyword>
<evidence type="ECO:0000259" key="9">
    <source>
        <dbReference type="Pfam" id="PF08281"/>
    </source>
</evidence>
<keyword evidence="7" id="KW-1133">Transmembrane helix</keyword>
<dbReference type="NCBIfam" id="TIGR02937">
    <property type="entry name" value="sigma70-ECF"/>
    <property type="match status" value="1"/>
</dbReference>
<protein>
    <recommendedName>
        <fullName evidence="13">RNA polymerase sigma factor (Sigma-70 family)</fullName>
    </recommendedName>
</protein>
<reference evidence="11" key="1">
    <citation type="submission" date="2023-03" db="EMBL/GenBank/DDBJ databases">
        <title>Actinorhabdospora filicis NBRC 111898.</title>
        <authorList>
            <person name="Ichikawa N."/>
            <person name="Sato H."/>
            <person name="Tonouchi N."/>
        </authorList>
    </citation>
    <scope>NUCLEOTIDE SEQUENCE</scope>
    <source>
        <strain evidence="11">NBRC 111898</strain>
    </source>
</reference>
<keyword evidence="12" id="KW-1185">Reference proteome</keyword>
<evidence type="ECO:0000256" key="2">
    <source>
        <dbReference type="ARBA" id="ARBA00023015"/>
    </source>
</evidence>
<feature type="domain" description="RNA polymerase sigma-70 region 2" evidence="8">
    <location>
        <begin position="39"/>
        <end position="107"/>
    </location>
</feature>
<comment type="caution">
    <text evidence="11">The sequence shown here is derived from an EMBL/GenBank/DDBJ whole genome shotgun (WGS) entry which is preliminary data.</text>
</comment>
<feature type="transmembrane region" description="Helical" evidence="7">
    <location>
        <begin position="309"/>
        <end position="330"/>
    </location>
</feature>
<evidence type="ECO:0000256" key="5">
    <source>
        <dbReference type="ARBA" id="ARBA00023163"/>
    </source>
</evidence>
<feature type="region of interest" description="Disordered" evidence="6">
    <location>
        <begin position="1"/>
        <end position="21"/>
    </location>
</feature>
<evidence type="ECO:0000256" key="1">
    <source>
        <dbReference type="ARBA" id="ARBA00010641"/>
    </source>
</evidence>
<dbReference type="SUPFAM" id="SSF88659">
    <property type="entry name" value="Sigma3 and sigma4 domains of RNA polymerase sigma factors"/>
    <property type="match status" value="1"/>
</dbReference>
<evidence type="ECO:0000256" key="7">
    <source>
        <dbReference type="SAM" id="Phobius"/>
    </source>
</evidence>
<evidence type="ECO:0000313" key="11">
    <source>
        <dbReference type="EMBL" id="GLZ81073.1"/>
    </source>
</evidence>
<dbReference type="Gene3D" id="1.10.1740.10">
    <property type="match status" value="1"/>
</dbReference>
<evidence type="ECO:0000256" key="3">
    <source>
        <dbReference type="ARBA" id="ARBA00023082"/>
    </source>
</evidence>
<dbReference type="Proteomes" id="UP001165079">
    <property type="component" value="Unassembled WGS sequence"/>
</dbReference>
<dbReference type="InterPro" id="IPR014284">
    <property type="entry name" value="RNA_pol_sigma-70_dom"/>
</dbReference>
<feature type="domain" description="Putative zinc-finger" evidence="10">
    <location>
        <begin position="203"/>
        <end position="236"/>
    </location>
</feature>
<evidence type="ECO:0008006" key="13">
    <source>
        <dbReference type="Google" id="ProtNLM"/>
    </source>
</evidence>
<dbReference type="AlphaFoldDB" id="A0A9W6SS38"/>
<proteinExistence type="inferred from homology"/>
<organism evidence="11 12">
    <name type="scientific">Actinorhabdospora filicis</name>
    <dbReference type="NCBI Taxonomy" id="1785913"/>
    <lineage>
        <taxon>Bacteria</taxon>
        <taxon>Bacillati</taxon>
        <taxon>Actinomycetota</taxon>
        <taxon>Actinomycetes</taxon>
        <taxon>Micromonosporales</taxon>
        <taxon>Micromonosporaceae</taxon>
        <taxon>Actinorhabdospora</taxon>
    </lineage>
</organism>
<dbReference type="InterPro" id="IPR036388">
    <property type="entry name" value="WH-like_DNA-bd_sf"/>
</dbReference>
<dbReference type="InterPro" id="IPR039425">
    <property type="entry name" value="RNA_pol_sigma-70-like"/>
</dbReference>
<feature type="region of interest" description="Disordered" evidence="6">
    <location>
        <begin position="335"/>
        <end position="393"/>
    </location>
</feature>
<dbReference type="SUPFAM" id="SSF88946">
    <property type="entry name" value="Sigma2 domain of RNA polymerase sigma factors"/>
    <property type="match status" value="1"/>
</dbReference>
<gene>
    <name evidence="11" type="ORF">Afil01_58800</name>
</gene>
<evidence type="ECO:0000259" key="8">
    <source>
        <dbReference type="Pfam" id="PF04542"/>
    </source>
</evidence>
<keyword evidence="2" id="KW-0805">Transcription regulation</keyword>
<dbReference type="CDD" id="cd06171">
    <property type="entry name" value="Sigma70_r4"/>
    <property type="match status" value="1"/>
</dbReference>
<dbReference type="GO" id="GO:0003677">
    <property type="term" value="F:DNA binding"/>
    <property type="evidence" value="ECO:0007669"/>
    <property type="project" value="UniProtKB-KW"/>
</dbReference>
<name>A0A9W6SS38_9ACTN</name>
<comment type="similarity">
    <text evidence="1">Belongs to the sigma-70 factor family. ECF subfamily.</text>
</comment>
<dbReference type="GO" id="GO:0006352">
    <property type="term" value="P:DNA-templated transcription initiation"/>
    <property type="evidence" value="ECO:0007669"/>
    <property type="project" value="InterPro"/>
</dbReference>
<feature type="compositionally biased region" description="Pro residues" evidence="6">
    <location>
        <begin position="335"/>
        <end position="373"/>
    </location>
</feature>
<dbReference type="EMBL" id="BSTX01000004">
    <property type="protein sequence ID" value="GLZ81073.1"/>
    <property type="molecule type" value="Genomic_DNA"/>
</dbReference>
<dbReference type="GO" id="GO:0016987">
    <property type="term" value="F:sigma factor activity"/>
    <property type="evidence" value="ECO:0007669"/>
    <property type="project" value="UniProtKB-KW"/>
</dbReference>
<dbReference type="Pfam" id="PF04542">
    <property type="entry name" value="Sigma70_r2"/>
    <property type="match status" value="1"/>
</dbReference>
<evidence type="ECO:0000256" key="4">
    <source>
        <dbReference type="ARBA" id="ARBA00023125"/>
    </source>
</evidence>
<feature type="transmembrane region" description="Helical" evidence="7">
    <location>
        <begin position="266"/>
        <end position="288"/>
    </location>
</feature>